<dbReference type="STRING" id="1280953.HOC_15412"/>
<keyword evidence="2" id="KW-0732">Signal</keyword>
<evidence type="ECO:0000313" key="4">
    <source>
        <dbReference type="Proteomes" id="UP000024942"/>
    </source>
</evidence>
<dbReference type="eggNOG" id="ENOG502Z7WD">
    <property type="taxonomic scope" value="Bacteria"/>
</dbReference>
<sequence>MSRFTGWALPALALAACAPSTQITTDLEAAPPPPATATVDANPTRNAYFGDVHVHTSNSFDAYIFGVRATPDDAYRFAKGEAIRHPAGYDIKLAGPPLDFLAVTDHGEYLGVVPAMDTASSPLSQTALAQSVFGPDATDPGTSFLRVGMTVVTGQEIEEIYDRDLIDSVWAATIASAEGNNEPGKFTAFSGYEFTSMLPVPGDGPAAAANLHRNVIFRGEAPARLFSTLDSTNPEDLWAWMETERADGRDVLAIPHNSNASNGQMFALQTYKGEPLTAGYATTRMRNEPLVEVSQVKGTSETAPTLSPNDEWADFEQYEYFIGSTVKSTPSAGDFVRPAYKAGLALQETEGFNPFKFGLISSSDTHVAAASLVEEFHWGKTPQDGASPEARRSVPPNGAATWEGAEDPSTRRQITATQFSSSGLAGVWAESNTREAIFDAMRRKETFGTSGPRMKVRFFAGMDYAPEMLGSAALLETAYAEGVPMGGQLEKVSGDAAPGFLVWAIRDPLSAPLQRAQVVKVWSDGGETHEAVHDVACSGGAVPDATTHRCPDNGASVDISDCSTKPGSGASELKAYWQDPDFAPDLEAAYYVRVLENPTCRWSTWDAERAGTPPNPELPKMLQERAWSSPIWYGGYSGE</sequence>
<dbReference type="InterPro" id="IPR022028">
    <property type="entry name" value="DUF3604"/>
</dbReference>
<accession>A0A059G4I0</accession>
<dbReference type="PATRIC" id="fig|1280953.3.peg.3097"/>
<evidence type="ECO:0008006" key="5">
    <source>
        <dbReference type="Google" id="ProtNLM"/>
    </source>
</evidence>
<feature type="chain" id="PRO_5001577965" description="DUF3604 domain-containing protein" evidence="2">
    <location>
        <begin position="24"/>
        <end position="639"/>
    </location>
</feature>
<dbReference type="RefSeq" id="WP_035540173.1">
    <property type="nucleotide sequence ID" value="NZ_ARYL01000027.1"/>
</dbReference>
<dbReference type="AlphaFoldDB" id="A0A059G4I0"/>
<gene>
    <name evidence="3" type="ORF">HOC_15412</name>
</gene>
<reference evidence="3 4" key="1">
    <citation type="journal article" date="2014" name="Antonie Van Leeuwenhoek">
        <title>Hyphomonas beringensis sp. nov. and Hyphomonas chukchiensis sp. nov., isolated from surface seawater of the Bering Sea and Chukchi Sea.</title>
        <authorList>
            <person name="Li C."/>
            <person name="Lai Q."/>
            <person name="Li G."/>
            <person name="Dong C."/>
            <person name="Wang J."/>
            <person name="Liao Y."/>
            <person name="Shao Z."/>
        </authorList>
    </citation>
    <scope>NUCLEOTIDE SEQUENCE [LARGE SCALE GENOMIC DNA]</scope>
    <source>
        <strain evidence="3 4">SCH89</strain>
    </source>
</reference>
<keyword evidence="4" id="KW-1185">Reference proteome</keyword>
<dbReference type="Pfam" id="PF12228">
    <property type="entry name" value="DUF3604"/>
    <property type="match status" value="1"/>
</dbReference>
<name>A0A059G4I0_9PROT</name>
<protein>
    <recommendedName>
        <fullName evidence="5">DUF3604 domain-containing protein</fullName>
    </recommendedName>
</protein>
<dbReference type="PROSITE" id="PS51257">
    <property type="entry name" value="PROKAR_LIPOPROTEIN"/>
    <property type="match status" value="1"/>
</dbReference>
<evidence type="ECO:0000256" key="1">
    <source>
        <dbReference type="SAM" id="MobiDB-lite"/>
    </source>
</evidence>
<organism evidence="3 4">
    <name type="scientific">Hyphomonas oceanitis SCH89</name>
    <dbReference type="NCBI Taxonomy" id="1280953"/>
    <lineage>
        <taxon>Bacteria</taxon>
        <taxon>Pseudomonadati</taxon>
        <taxon>Pseudomonadota</taxon>
        <taxon>Alphaproteobacteria</taxon>
        <taxon>Hyphomonadales</taxon>
        <taxon>Hyphomonadaceae</taxon>
        <taxon>Hyphomonas</taxon>
    </lineage>
</organism>
<dbReference type="EMBL" id="ARYL01000027">
    <property type="protein sequence ID" value="KDA01465.1"/>
    <property type="molecule type" value="Genomic_DNA"/>
</dbReference>
<feature type="signal peptide" evidence="2">
    <location>
        <begin position="1"/>
        <end position="23"/>
    </location>
</feature>
<dbReference type="Proteomes" id="UP000024942">
    <property type="component" value="Unassembled WGS sequence"/>
</dbReference>
<proteinExistence type="predicted"/>
<comment type="caution">
    <text evidence="3">The sequence shown here is derived from an EMBL/GenBank/DDBJ whole genome shotgun (WGS) entry which is preliminary data.</text>
</comment>
<evidence type="ECO:0000313" key="3">
    <source>
        <dbReference type="EMBL" id="KDA01465.1"/>
    </source>
</evidence>
<feature type="region of interest" description="Disordered" evidence="1">
    <location>
        <begin position="379"/>
        <end position="411"/>
    </location>
</feature>
<dbReference type="Gene3D" id="3.20.20.140">
    <property type="entry name" value="Metal-dependent hydrolases"/>
    <property type="match status" value="1"/>
</dbReference>
<dbReference type="OrthoDB" id="543560at2"/>
<evidence type="ECO:0000256" key="2">
    <source>
        <dbReference type="SAM" id="SignalP"/>
    </source>
</evidence>